<feature type="non-terminal residue" evidence="3">
    <location>
        <position position="142"/>
    </location>
</feature>
<evidence type="ECO:0000313" key="3">
    <source>
        <dbReference type="EMBL" id="AFG47579.1"/>
    </source>
</evidence>
<organism evidence="3">
    <name type="scientific">Pinus taeda</name>
    <name type="common">Loblolly pine</name>
    <dbReference type="NCBI Taxonomy" id="3352"/>
    <lineage>
        <taxon>Eukaryota</taxon>
        <taxon>Viridiplantae</taxon>
        <taxon>Streptophyta</taxon>
        <taxon>Embryophyta</taxon>
        <taxon>Tracheophyta</taxon>
        <taxon>Spermatophyta</taxon>
        <taxon>Pinopsida</taxon>
        <taxon>Pinidae</taxon>
        <taxon>Conifers I</taxon>
        <taxon>Pinales</taxon>
        <taxon>Pinaceae</taxon>
        <taxon>Pinus</taxon>
        <taxon>Pinus subgen. Pinus</taxon>
    </lineage>
</organism>
<dbReference type="EMBL" id="FJ059664">
    <property type="protein sequence ID" value="AFG47584.1"/>
    <property type="molecule type" value="Genomic_DNA"/>
</dbReference>
<dbReference type="EMBL" id="FJ059661">
    <property type="protein sequence ID" value="AFG47581.1"/>
    <property type="molecule type" value="Genomic_DNA"/>
</dbReference>
<dbReference type="EMBL" id="FJ059660">
    <property type="protein sequence ID" value="AFG47582.1"/>
    <property type="molecule type" value="Genomic_DNA"/>
</dbReference>
<evidence type="ECO:0000313" key="4">
    <source>
        <dbReference type="EMBL" id="AFG47580.1"/>
    </source>
</evidence>
<dbReference type="EMBL" id="FJ059659">
    <property type="protein sequence ID" value="AFG47583.1"/>
    <property type="molecule type" value="Genomic_DNA"/>
</dbReference>
<gene>
    <name evidence="3" type="ORF">0_16419_01</name>
</gene>
<evidence type="ECO:0000313" key="5">
    <source>
        <dbReference type="EMBL" id="AFG47581.1"/>
    </source>
</evidence>
<feature type="non-terminal residue" evidence="3">
    <location>
        <position position="1"/>
    </location>
</feature>
<dbReference type="PANTHER" id="PTHR37181:SF1">
    <property type="entry name" value="F6A14.6 PROTEIN"/>
    <property type="match status" value="1"/>
</dbReference>
<dbReference type="InterPro" id="IPR007148">
    <property type="entry name" value="SSU_processome_Utp12"/>
</dbReference>
<feature type="domain" description="Small-subunit processome Utp12" evidence="1">
    <location>
        <begin position="16"/>
        <end position="130"/>
    </location>
</feature>
<name>H9VCT6_PINTA</name>
<dbReference type="EMBL" id="FJ059665">
    <property type="protein sequence ID" value="AFG47578.1"/>
    <property type="molecule type" value="Genomic_DNA"/>
</dbReference>
<evidence type="ECO:0000313" key="6">
    <source>
        <dbReference type="EMBL" id="AFG47582.1"/>
    </source>
</evidence>
<dbReference type="PANTHER" id="PTHR37181">
    <property type="entry name" value="F6A14.6 PROTEIN"/>
    <property type="match status" value="1"/>
</dbReference>
<sequence>VDGFSAADLCLHCLVSSSPDETVLSSVVSELDTAEVLKLLRYLGKWLTKYSKSHLMGPLPLAATPNTKISRWVPSLSLILEWVSLVFDEHYSSLVLFSEFHDELKSIEKMVKHYSKATEEWCSLASVVELLKSEARLPNISK</sequence>
<accession>H9VCT6</accession>
<dbReference type="Pfam" id="PF04003">
    <property type="entry name" value="Utp12"/>
    <property type="match status" value="1"/>
</dbReference>
<protein>
    <recommendedName>
        <fullName evidence="1">Small-subunit processome Utp12 domain-containing protein</fullName>
    </recommendedName>
</protein>
<evidence type="ECO:0000313" key="2">
    <source>
        <dbReference type="EMBL" id="AFG47578.1"/>
    </source>
</evidence>
<dbReference type="AlphaFoldDB" id="H9VCT6"/>
<evidence type="ECO:0000313" key="8">
    <source>
        <dbReference type="EMBL" id="AFG47584.1"/>
    </source>
</evidence>
<dbReference type="EMBL" id="FJ059652">
    <property type="protein sequence ID" value="AFG47580.1"/>
    <property type="molecule type" value="Genomic_DNA"/>
</dbReference>
<proteinExistence type="predicted"/>
<evidence type="ECO:0000259" key="1">
    <source>
        <dbReference type="Pfam" id="PF04003"/>
    </source>
</evidence>
<dbReference type="EMBL" id="FJ059653">
    <property type="protein sequence ID" value="AFG47579.1"/>
    <property type="molecule type" value="Genomic_DNA"/>
</dbReference>
<evidence type="ECO:0000313" key="7">
    <source>
        <dbReference type="EMBL" id="AFG47583.1"/>
    </source>
</evidence>
<reference evidence="3" key="1">
    <citation type="submission" date="2008-08" db="EMBL/GenBank/DDBJ databases">
        <title>Nucleotide Diversity and Divergence in the Loblolly Pine Gene Space.</title>
        <authorList>
            <person name="Neale D.B."/>
            <person name="Wegrzyn J.L."/>
            <person name="Lee J.M."/>
            <person name="Eckert A.J."/>
            <person name="Liechty J.D."/>
            <person name="Stevens K.A."/>
            <person name="Langley C.H."/>
        </authorList>
    </citation>
    <scope>NUCLEOTIDE SEQUENCE</scope>
    <source>
        <strain evidence="5">1512</strain>
        <strain evidence="8">1513</strain>
        <strain evidence="4">1518</strain>
        <strain evidence="2">1520</strain>
        <strain evidence="6">1524</strain>
        <strain evidence="3">1527</strain>
        <strain evidence="7">1528</strain>
        <tissue evidence="3">Megagametophyte</tissue>
    </source>
</reference>